<organism evidence="3 4">
    <name type="scientific">Esox lucius</name>
    <name type="common">Northern pike</name>
    <dbReference type="NCBI Taxonomy" id="8010"/>
    <lineage>
        <taxon>Eukaryota</taxon>
        <taxon>Metazoa</taxon>
        <taxon>Chordata</taxon>
        <taxon>Craniata</taxon>
        <taxon>Vertebrata</taxon>
        <taxon>Euteleostomi</taxon>
        <taxon>Actinopterygii</taxon>
        <taxon>Neopterygii</taxon>
        <taxon>Teleostei</taxon>
        <taxon>Protacanthopterygii</taxon>
        <taxon>Esociformes</taxon>
        <taxon>Esocidae</taxon>
        <taxon>Esox</taxon>
    </lineage>
</organism>
<keyword evidence="4" id="KW-1185">Reference proteome</keyword>
<feature type="compositionally biased region" description="Polar residues" evidence="1">
    <location>
        <begin position="422"/>
        <end position="431"/>
    </location>
</feature>
<feature type="compositionally biased region" description="Basic and acidic residues" evidence="1">
    <location>
        <begin position="792"/>
        <end position="807"/>
    </location>
</feature>
<reference evidence="3" key="4">
    <citation type="submission" date="2025-09" db="UniProtKB">
        <authorList>
            <consortium name="Ensembl"/>
        </authorList>
    </citation>
    <scope>IDENTIFICATION</scope>
</reference>
<feature type="compositionally biased region" description="Low complexity" evidence="1">
    <location>
        <begin position="570"/>
        <end position="581"/>
    </location>
</feature>
<feature type="compositionally biased region" description="Basic and acidic residues" evidence="1">
    <location>
        <begin position="880"/>
        <end position="903"/>
    </location>
</feature>
<name>A0A3P9A882_ESOLU</name>
<feature type="compositionally biased region" description="Polar residues" evidence="1">
    <location>
        <begin position="542"/>
        <end position="557"/>
    </location>
</feature>
<protein>
    <recommendedName>
        <fullName evidence="2">Myb-like domain-containing protein</fullName>
    </recommendedName>
</protein>
<dbReference type="FunCoup" id="A0A3P9A882">
    <property type="interactions" value="868"/>
</dbReference>
<feature type="compositionally biased region" description="Polar residues" evidence="1">
    <location>
        <begin position="926"/>
        <end position="936"/>
    </location>
</feature>
<feature type="region of interest" description="Disordered" evidence="1">
    <location>
        <begin position="116"/>
        <end position="135"/>
    </location>
</feature>
<dbReference type="InterPro" id="IPR001005">
    <property type="entry name" value="SANT/Myb"/>
</dbReference>
<sequence>MFSLSRHNFDGSCFNGEDSVSRDPGLSRTLMGLRVNESLCKQVIESPAKIFAKMKARVQLERILVEDNGSNTQKHFRKERVTALNLPRKIHHPWPNCEQKETNTCEFEHKDLTLSPVKSPRKGLSHPHFDIRTPKKCPPLDAVTVAQSPREIFSRLKDNNTVQFTRGSEVVTLSTGKLPRKPLTNPQTVIHAQDRRQPRPLKEMGSGAFIPTDTDKATEDPALEALSIQSPPKAFSYPLSRLKLMDTGKEALPKDLQCGAQATNGSVPASRSTSTDSCKKKVDVCDFVHEESYFKSHALERLPSQDFPSNTFFLLKERGRKEQEDNGCLDPMNKGGGARVRCTSTSVRVPEGDRGDASAAAAFVVSPETGSPASPEAGPSRRTPPPPPLPGGRPGLLHDPLLQLTPKFSIPKKRRSECQAKPTVSASGPSSMKNCLKDWVLKRLGSGVYVKGFHMNQKLPWQSNIITERISSNTLKTTTGSTYVLVGPMALGLSENEFPKYMLKKFLFGFPKNWKECIRDFFSEPKGSQADGNEGGKKKTPPAQNHVSKRSSSTSQKPKPKRSVSCSATSEADGATSEAGGATSGAGGAKVSRSGRLLKPPLEYWKGARVILDCDLNVTVHEGYDTFSVPNPQQRKPLARVVSQGPPKPAVDSLPPGEGLLQADTGRDDTVLLRKVKACHRRPKTQSGNDAPQPAPTSLPCAADDNDPPRGPRRPQRARLASQRSKAEASHSAKHPGPPGMTQQSMNPPRHTRRSAEKQSSSDDSELLPGQLVKGQGKAGRPRVFDLPLEGVRQKKPGDEVEMERAVAGRHAARLRSENLGRRRGSVTEAQSNDDAARKKKPKTGSMMPRGLRARGRVLGNSDSSPSALLTSPDDLNGDLSKRESQTDDDDHHHRVARKEDSKTMVVELVRLRVPRKRGSLRGDPMSTSPDDSQTELTKRESQSDDAAETKGTMVNTPLTRTRGRASSHNSKKEFTTRADGGLVRKTRAKAKRVEAEPVNPRNKRTRGRAAEGSLGASRELFTSSDDDFPKRACPGKRRGKDRWGAASQQEEMKENHDQWTEEELLRLHEAVMSIPKHVKDFWVKVAFVVSTRSAGECQEQFNAQAPTCPRPRGTSKTKKVQEPSATEPPRITARKGTLKRKQQVRNLMDQMPKDDHDDIFNSSPMLNKRVKLPTHSLDGTEDVFMRSEHDPQTPGSSGFPSVKTPQCLHITPGMMGSRNRNDDDKYIYQLQKRMKKSQAKLHKIGAAPKCTTTPSAKSVLRRCNMDNDSSMLVWKMFEGDPSVDSGEEEDYYFGEED</sequence>
<dbReference type="InterPro" id="IPR039110">
    <property type="entry name" value="KNL2-like"/>
</dbReference>
<dbReference type="OMA" id="TDETTCD"/>
<feature type="region of interest" description="Disordered" evidence="1">
    <location>
        <begin position="412"/>
        <end position="431"/>
    </location>
</feature>
<feature type="compositionally biased region" description="Basic and acidic residues" evidence="1">
    <location>
        <begin position="192"/>
        <end position="202"/>
    </location>
</feature>
<dbReference type="STRING" id="8010.ENSELUP00000036932"/>
<dbReference type="Bgee" id="ENSELUG00000016374">
    <property type="expression patterns" value="Expressed in ovary and 10 other cell types or tissues"/>
</dbReference>
<proteinExistence type="predicted"/>
<feature type="region of interest" description="Disordered" evidence="1">
    <location>
        <begin position="628"/>
        <end position="1058"/>
    </location>
</feature>
<feature type="compositionally biased region" description="Basic residues" evidence="1">
    <location>
        <begin position="674"/>
        <end position="684"/>
    </location>
</feature>
<reference evidence="3" key="3">
    <citation type="submission" date="2025-08" db="UniProtKB">
        <authorList>
            <consortium name="Ensembl"/>
        </authorList>
    </citation>
    <scope>IDENTIFICATION</scope>
</reference>
<dbReference type="InterPro" id="IPR015216">
    <property type="entry name" value="SANTA"/>
</dbReference>
<reference evidence="3" key="2">
    <citation type="submission" date="2020-02" db="EMBL/GenBank/DDBJ databases">
        <title>Esox lucius (northern pike) genome, fEsoLuc1, primary haplotype.</title>
        <authorList>
            <person name="Myers G."/>
            <person name="Karagic N."/>
            <person name="Meyer A."/>
            <person name="Pippel M."/>
            <person name="Reichard M."/>
            <person name="Winkler S."/>
            <person name="Tracey A."/>
            <person name="Sims Y."/>
            <person name="Howe K."/>
            <person name="Rhie A."/>
            <person name="Formenti G."/>
            <person name="Durbin R."/>
            <person name="Fedrigo O."/>
            <person name="Jarvis E.D."/>
        </authorList>
    </citation>
    <scope>NUCLEOTIDE SEQUENCE [LARGE SCALE GENOMIC DNA]</scope>
</reference>
<feature type="region of interest" description="Disordered" evidence="1">
    <location>
        <begin position="176"/>
        <end position="215"/>
    </location>
</feature>
<feature type="compositionally biased region" description="Polar residues" evidence="1">
    <location>
        <begin position="953"/>
        <end position="969"/>
    </location>
</feature>
<dbReference type="PROSITE" id="PS50090">
    <property type="entry name" value="MYB_LIKE"/>
    <property type="match status" value="1"/>
</dbReference>
<dbReference type="Pfam" id="PF09133">
    <property type="entry name" value="SANTA"/>
    <property type="match status" value="1"/>
</dbReference>
<evidence type="ECO:0000259" key="2">
    <source>
        <dbReference type="PROSITE" id="PS50090"/>
    </source>
</evidence>
<dbReference type="Gene3D" id="1.10.10.60">
    <property type="entry name" value="Homeodomain-like"/>
    <property type="match status" value="1"/>
</dbReference>
<evidence type="ECO:0000313" key="3">
    <source>
        <dbReference type="Ensembl" id="ENSELUP00000036932.2"/>
    </source>
</evidence>
<feature type="compositionally biased region" description="Polar residues" evidence="1">
    <location>
        <begin position="861"/>
        <end position="870"/>
    </location>
</feature>
<feature type="region of interest" description="Disordered" evidence="1">
    <location>
        <begin position="365"/>
        <end position="400"/>
    </location>
</feature>
<dbReference type="SUPFAM" id="SSF46689">
    <property type="entry name" value="Homeodomain-like"/>
    <property type="match status" value="1"/>
</dbReference>
<feature type="domain" description="Myb-like" evidence="2">
    <location>
        <begin position="1052"/>
        <end position="1106"/>
    </location>
</feature>
<dbReference type="GO" id="GO:0000775">
    <property type="term" value="C:chromosome, centromeric region"/>
    <property type="evidence" value="ECO:0007669"/>
    <property type="project" value="TreeGrafter"/>
</dbReference>
<feature type="region of interest" description="Disordered" evidence="1">
    <location>
        <begin position="525"/>
        <end position="593"/>
    </location>
</feature>
<evidence type="ECO:0000313" key="4">
    <source>
        <dbReference type="Proteomes" id="UP000265140"/>
    </source>
</evidence>
<feature type="compositionally biased region" description="Pro residues" evidence="1">
    <location>
        <begin position="382"/>
        <end position="391"/>
    </location>
</feature>
<dbReference type="Ensembl" id="ENSELUT00000039834.3">
    <property type="protein sequence ID" value="ENSELUP00000036932.2"/>
    <property type="gene ID" value="ENSELUG00000016374.3"/>
</dbReference>
<dbReference type="PANTHER" id="PTHR16124">
    <property type="entry name" value="MIS18-BINDING PROTEIN 1"/>
    <property type="match status" value="1"/>
</dbReference>
<dbReference type="Proteomes" id="UP000265140">
    <property type="component" value="Chromosome 15"/>
</dbReference>
<dbReference type="InParanoid" id="A0A3P9A882"/>
<accession>A0A3P9A882</accession>
<dbReference type="InterPro" id="IPR009057">
    <property type="entry name" value="Homeodomain-like_sf"/>
</dbReference>
<dbReference type="GeneTree" id="ENSGT00390000007395"/>
<evidence type="ECO:0000256" key="1">
    <source>
        <dbReference type="SAM" id="MobiDB-lite"/>
    </source>
</evidence>
<feature type="region of interest" description="Disordered" evidence="1">
    <location>
        <begin position="320"/>
        <end position="340"/>
    </location>
</feature>
<dbReference type="PANTHER" id="PTHR16124:SF3">
    <property type="entry name" value="MIS18-BINDING PROTEIN 1"/>
    <property type="match status" value="1"/>
</dbReference>
<dbReference type="CDD" id="cd00167">
    <property type="entry name" value="SANT"/>
    <property type="match status" value="1"/>
</dbReference>
<reference evidence="4" key="1">
    <citation type="journal article" date="2014" name="PLoS ONE">
        <title>The genome and linkage map of the northern pike (Esox lucius): conserved synteny revealed between the salmonid sister group and the Neoteleostei.</title>
        <authorList>
            <person name="Rondeau E.B."/>
            <person name="Minkley D.R."/>
            <person name="Leong J.S."/>
            <person name="Messmer A.M."/>
            <person name="Jantzen J.R."/>
            <person name="von Schalburg K.R."/>
            <person name="Lemon C."/>
            <person name="Bird N.H."/>
            <person name="Koop B.F."/>
        </authorList>
    </citation>
    <scope>NUCLEOTIDE SEQUENCE</scope>
</reference>
<feature type="region of interest" description="Disordered" evidence="1">
    <location>
        <begin position="1105"/>
        <end position="1141"/>
    </location>
</feature>